<evidence type="ECO:0000313" key="3">
    <source>
        <dbReference type="EMBL" id="KAH6610992.1"/>
    </source>
</evidence>
<dbReference type="Proteomes" id="UP000827724">
    <property type="component" value="Unassembled WGS sequence"/>
</dbReference>
<feature type="transmembrane region" description="Helical" evidence="2">
    <location>
        <begin position="87"/>
        <end position="111"/>
    </location>
</feature>
<sequence length="137" mass="15181">MGYDDAVASRHEAQLADIKPIEKTGLTSDHTRRSTHTHILPFPQQQPNNASRGFRKAQKAPHSKWPSHRSLEYVYTSANGVMARRKFAAGLALILDLGVGLGSGFIMANWYCHNKGLSVLEGQTERECGMDEFLADV</sequence>
<dbReference type="AlphaFoldDB" id="A0A9P8QYF8"/>
<accession>A0A9P8QYF8</accession>
<protein>
    <submittedName>
        <fullName evidence="3">Uncharacterized protein</fullName>
    </submittedName>
</protein>
<reference evidence="3" key="1">
    <citation type="submission" date="2021-08" db="EMBL/GenBank/DDBJ databases">
        <title>Chromosome-Level Trichoderma cornu-damae using Hi-C Data.</title>
        <authorList>
            <person name="Kim C.S."/>
        </authorList>
    </citation>
    <scope>NUCLEOTIDE SEQUENCE</scope>
    <source>
        <strain evidence="3">KA19-0412C</strain>
    </source>
</reference>
<comment type="caution">
    <text evidence="3">The sequence shown here is derived from an EMBL/GenBank/DDBJ whole genome shotgun (WGS) entry which is preliminary data.</text>
</comment>
<dbReference type="OrthoDB" id="2317211at2759"/>
<proteinExistence type="predicted"/>
<organism evidence="3 4">
    <name type="scientific">Trichoderma cornu-damae</name>
    <dbReference type="NCBI Taxonomy" id="654480"/>
    <lineage>
        <taxon>Eukaryota</taxon>
        <taxon>Fungi</taxon>
        <taxon>Dikarya</taxon>
        <taxon>Ascomycota</taxon>
        <taxon>Pezizomycotina</taxon>
        <taxon>Sordariomycetes</taxon>
        <taxon>Hypocreomycetidae</taxon>
        <taxon>Hypocreales</taxon>
        <taxon>Hypocreaceae</taxon>
        <taxon>Trichoderma</taxon>
    </lineage>
</organism>
<keyword evidence="4" id="KW-1185">Reference proteome</keyword>
<feature type="compositionally biased region" description="Basic residues" evidence="1">
    <location>
        <begin position="53"/>
        <end position="66"/>
    </location>
</feature>
<evidence type="ECO:0000256" key="2">
    <source>
        <dbReference type="SAM" id="Phobius"/>
    </source>
</evidence>
<gene>
    <name evidence="3" type="ORF">Trco_001012</name>
</gene>
<dbReference type="EMBL" id="JAIWOZ010000001">
    <property type="protein sequence ID" value="KAH6610992.1"/>
    <property type="molecule type" value="Genomic_DNA"/>
</dbReference>
<keyword evidence="2" id="KW-0812">Transmembrane</keyword>
<keyword evidence="2" id="KW-0472">Membrane</keyword>
<keyword evidence="2" id="KW-1133">Transmembrane helix</keyword>
<name>A0A9P8QYF8_9HYPO</name>
<feature type="region of interest" description="Disordered" evidence="1">
    <location>
        <begin position="23"/>
        <end position="66"/>
    </location>
</feature>
<evidence type="ECO:0000256" key="1">
    <source>
        <dbReference type="SAM" id="MobiDB-lite"/>
    </source>
</evidence>
<evidence type="ECO:0000313" key="4">
    <source>
        <dbReference type="Proteomes" id="UP000827724"/>
    </source>
</evidence>